<dbReference type="AlphaFoldDB" id="A0A9Q0JPN5"/>
<evidence type="ECO:0000256" key="5">
    <source>
        <dbReference type="ARBA" id="ARBA00023136"/>
    </source>
</evidence>
<reference evidence="9" key="2">
    <citation type="journal article" date="2023" name="Plants (Basel)">
        <title>Annotation of the Turnera subulata (Passifloraceae) Draft Genome Reveals the S-Locus Evolved after the Divergence of Turneroideae from Passifloroideae in a Stepwise Manner.</title>
        <authorList>
            <person name="Henning P.M."/>
            <person name="Roalson E.H."/>
            <person name="Mir W."/>
            <person name="McCubbin A.G."/>
            <person name="Shore J.S."/>
        </authorList>
    </citation>
    <scope>NUCLEOTIDE SEQUENCE</scope>
    <source>
        <strain evidence="9">F60SS</strain>
    </source>
</reference>
<feature type="transmembrane region" description="Helical" evidence="6">
    <location>
        <begin position="12"/>
        <end position="31"/>
    </location>
</feature>
<sequence>MAWRHCWYKDVLPFTALIAVECSIVGLNILIKAASYKGLSNYVFSLYSSAIASLGLLPLLFIFRSTSQLPASKFPFCARVFFLALLLTVAQLSGYKAVEYSSPTLASAMNNLLPAFTFTLAVIFRMERLAIKSCSTQAKIAGTLVSISGALVVVLYKGPVILSMMSSTSPSILLHHQLLGSPSPNWVMGGLLFAVMELLYSTAFIILAQVMKVYPAEIVVIFLCNLIGAIICIPICLVAEPDMKAWKLGSDMSLVAVLYSGFFYSCFVLGIRSWAVRLKGPVYIAMFRPLSIAIAAFMSFIFLGDPLHLGSVIGAIIITIGFYAVLWGKAKEEETTKEEPTGLDSLASDSHSKM</sequence>
<protein>
    <recommendedName>
        <fullName evidence="6">WAT1-related protein</fullName>
    </recommendedName>
</protein>
<dbReference type="PANTHER" id="PTHR31218">
    <property type="entry name" value="WAT1-RELATED PROTEIN"/>
    <property type="match status" value="1"/>
</dbReference>
<organism evidence="9 10">
    <name type="scientific">Turnera subulata</name>
    <dbReference type="NCBI Taxonomy" id="218843"/>
    <lineage>
        <taxon>Eukaryota</taxon>
        <taxon>Viridiplantae</taxon>
        <taxon>Streptophyta</taxon>
        <taxon>Embryophyta</taxon>
        <taxon>Tracheophyta</taxon>
        <taxon>Spermatophyta</taxon>
        <taxon>Magnoliopsida</taxon>
        <taxon>eudicotyledons</taxon>
        <taxon>Gunneridae</taxon>
        <taxon>Pentapetalae</taxon>
        <taxon>rosids</taxon>
        <taxon>fabids</taxon>
        <taxon>Malpighiales</taxon>
        <taxon>Passifloraceae</taxon>
        <taxon>Turnera</taxon>
    </lineage>
</organism>
<accession>A0A9Q0JPN5</accession>
<feature type="transmembrane region" description="Helical" evidence="6">
    <location>
        <begin position="105"/>
        <end position="124"/>
    </location>
</feature>
<evidence type="ECO:0000256" key="3">
    <source>
        <dbReference type="ARBA" id="ARBA00022692"/>
    </source>
</evidence>
<evidence type="ECO:0000256" key="2">
    <source>
        <dbReference type="ARBA" id="ARBA00007635"/>
    </source>
</evidence>
<evidence type="ECO:0000256" key="7">
    <source>
        <dbReference type="SAM" id="MobiDB-lite"/>
    </source>
</evidence>
<dbReference type="GO" id="GO:0022857">
    <property type="term" value="F:transmembrane transporter activity"/>
    <property type="evidence" value="ECO:0007669"/>
    <property type="project" value="InterPro"/>
</dbReference>
<keyword evidence="4 6" id="KW-1133">Transmembrane helix</keyword>
<feature type="transmembrane region" description="Helical" evidence="6">
    <location>
        <begin position="144"/>
        <end position="166"/>
    </location>
</feature>
<dbReference type="OrthoDB" id="1727045at2759"/>
<proteinExistence type="inferred from homology"/>
<comment type="subcellular location">
    <subcellularLocation>
        <location evidence="1 6">Membrane</location>
        <topology evidence="1 6">Multi-pass membrane protein</topology>
    </subcellularLocation>
</comment>
<feature type="transmembrane region" description="Helical" evidence="6">
    <location>
        <begin position="309"/>
        <end position="327"/>
    </location>
</feature>
<dbReference type="SUPFAM" id="SSF103481">
    <property type="entry name" value="Multidrug resistance efflux transporter EmrE"/>
    <property type="match status" value="2"/>
</dbReference>
<feature type="region of interest" description="Disordered" evidence="7">
    <location>
        <begin position="334"/>
        <end position="354"/>
    </location>
</feature>
<feature type="transmembrane region" description="Helical" evidence="6">
    <location>
        <begin position="252"/>
        <end position="271"/>
    </location>
</feature>
<evidence type="ECO:0000313" key="9">
    <source>
        <dbReference type="EMBL" id="KAJ4848507.1"/>
    </source>
</evidence>
<dbReference type="Pfam" id="PF00892">
    <property type="entry name" value="EamA"/>
    <property type="match status" value="2"/>
</dbReference>
<feature type="non-terminal residue" evidence="9">
    <location>
        <position position="354"/>
    </location>
</feature>
<evidence type="ECO:0000256" key="6">
    <source>
        <dbReference type="RuleBase" id="RU363077"/>
    </source>
</evidence>
<feature type="domain" description="EamA" evidence="8">
    <location>
        <begin position="23"/>
        <end position="154"/>
    </location>
</feature>
<feature type="transmembrane region" description="Helical" evidence="6">
    <location>
        <begin position="186"/>
        <end position="207"/>
    </location>
</feature>
<keyword evidence="3 6" id="KW-0812">Transmembrane</keyword>
<evidence type="ECO:0000256" key="4">
    <source>
        <dbReference type="ARBA" id="ARBA00022989"/>
    </source>
</evidence>
<keyword evidence="10" id="KW-1185">Reference proteome</keyword>
<feature type="transmembrane region" description="Helical" evidence="6">
    <location>
        <begin position="76"/>
        <end position="93"/>
    </location>
</feature>
<feature type="transmembrane region" description="Helical" evidence="6">
    <location>
        <begin position="283"/>
        <end position="303"/>
    </location>
</feature>
<reference evidence="9" key="1">
    <citation type="submission" date="2022-02" db="EMBL/GenBank/DDBJ databases">
        <authorList>
            <person name="Henning P.M."/>
            <person name="McCubbin A.G."/>
            <person name="Shore J.S."/>
        </authorList>
    </citation>
    <scope>NUCLEOTIDE SEQUENCE</scope>
    <source>
        <strain evidence="9">F60SS</strain>
        <tissue evidence="9">Leaves</tissue>
    </source>
</reference>
<dbReference type="Proteomes" id="UP001141552">
    <property type="component" value="Unassembled WGS sequence"/>
</dbReference>
<evidence type="ECO:0000313" key="10">
    <source>
        <dbReference type="Proteomes" id="UP001141552"/>
    </source>
</evidence>
<dbReference type="InterPro" id="IPR037185">
    <property type="entry name" value="EmrE-like"/>
</dbReference>
<dbReference type="InterPro" id="IPR000620">
    <property type="entry name" value="EamA_dom"/>
</dbReference>
<keyword evidence="5 6" id="KW-0472">Membrane</keyword>
<feature type="domain" description="EamA" evidence="8">
    <location>
        <begin position="189"/>
        <end position="326"/>
    </location>
</feature>
<dbReference type="InterPro" id="IPR030184">
    <property type="entry name" value="WAT1-related"/>
</dbReference>
<dbReference type="GO" id="GO:0016020">
    <property type="term" value="C:membrane"/>
    <property type="evidence" value="ECO:0007669"/>
    <property type="project" value="UniProtKB-SubCell"/>
</dbReference>
<feature type="transmembrane region" description="Helical" evidence="6">
    <location>
        <begin position="43"/>
        <end position="64"/>
    </location>
</feature>
<feature type="transmembrane region" description="Helical" evidence="6">
    <location>
        <begin position="219"/>
        <end position="240"/>
    </location>
</feature>
<evidence type="ECO:0000259" key="8">
    <source>
        <dbReference type="Pfam" id="PF00892"/>
    </source>
</evidence>
<comment type="similarity">
    <text evidence="2 6">Belongs to the drug/metabolite transporter (DMT) superfamily. Plant drug/metabolite exporter (P-DME) (TC 2.A.7.4) family.</text>
</comment>
<comment type="caution">
    <text evidence="9">The sequence shown here is derived from an EMBL/GenBank/DDBJ whole genome shotgun (WGS) entry which is preliminary data.</text>
</comment>
<name>A0A9Q0JPN5_9ROSI</name>
<dbReference type="EMBL" id="JAKUCV010000894">
    <property type="protein sequence ID" value="KAJ4848507.1"/>
    <property type="molecule type" value="Genomic_DNA"/>
</dbReference>
<gene>
    <name evidence="9" type="ORF">Tsubulata_047762</name>
</gene>
<evidence type="ECO:0000256" key="1">
    <source>
        <dbReference type="ARBA" id="ARBA00004141"/>
    </source>
</evidence>